<dbReference type="STRING" id="47917.AV650_07210"/>
<dbReference type="GO" id="GO:0009279">
    <property type="term" value="C:cell outer membrane"/>
    <property type="evidence" value="ECO:0007669"/>
    <property type="project" value="UniProtKB-SubCell"/>
</dbReference>
<proteinExistence type="predicted"/>
<dbReference type="KEGG" id="sfw:WN53_11655"/>
<dbReference type="AlphaFoldDB" id="A0A0F7HAL4"/>
<dbReference type="InterPro" id="IPR036737">
    <property type="entry name" value="OmpA-like_sf"/>
</dbReference>
<dbReference type="PRINTS" id="PR01023">
    <property type="entry name" value="NAFLGMOTY"/>
</dbReference>
<dbReference type="CDD" id="cd07185">
    <property type="entry name" value="OmpA_C-like"/>
    <property type="match status" value="1"/>
</dbReference>
<evidence type="ECO:0000256" key="3">
    <source>
        <dbReference type="SAM" id="MobiDB-lite"/>
    </source>
</evidence>
<dbReference type="PRINTS" id="PR01021">
    <property type="entry name" value="OMPADOMAIN"/>
</dbReference>
<feature type="compositionally biased region" description="Polar residues" evidence="3">
    <location>
        <begin position="144"/>
        <end position="153"/>
    </location>
</feature>
<sequence length="165" mass="17942">MLQQNFKRSYSLLALVFITLLTLAGCQSKPQGLTAEQIALLQAQGFKLTDNGWEFGFSDKVLFGNNVGKLSPQSTEIVEKMGKALKSVDIVQFRLDGHTDNYGEDSYNDQLSLRRANAVADVLAGIGIPRANIETRGMGKRQPVASNATSSGRAENRRVAIVVTP</sequence>
<dbReference type="Proteomes" id="UP000270487">
    <property type="component" value="Chromosome"/>
</dbReference>
<dbReference type="SUPFAM" id="SSF103088">
    <property type="entry name" value="OmpA-like"/>
    <property type="match status" value="1"/>
</dbReference>
<dbReference type="InterPro" id="IPR050330">
    <property type="entry name" value="Bact_OuterMem_StrucFunc"/>
</dbReference>
<comment type="subcellular location">
    <subcellularLocation>
        <location evidence="1">Cell outer membrane</location>
    </subcellularLocation>
</comment>
<feature type="region of interest" description="Disordered" evidence="3">
    <location>
        <begin position="137"/>
        <end position="156"/>
    </location>
</feature>
<dbReference type="PROSITE" id="PS51123">
    <property type="entry name" value="OMPA_2"/>
    <property type="match status" value="1"/>
</dbReference>
<name>A0A0F7HAL4_SERFO</name>
<dbReference type="RefSeq" id="WP_024483593.1">
    <property type="nucleotide sequence ID" value="NZ_CAMISF010000006.1"/>
</dbReference>
<evidence type="ECO:0000256" key="2">
    <source>
        <dbReference type="ARBA" id="ARBA00023136"/>
    </source>
</evidence>
<dbReference type="InterPro" id="IPR006664">
    <property type="entry name" value="OMP_bac"/>
</dbReference>
<dbReference type="Gene3D" id="3.30.1330.60">
    <property type="entry name" value="OmpA-like domain"/>
    <property type="match status" value="1"/>
</dbReference>
<dbReference type="NCBIfam" id="NF007424">
    <property type="entry name" value="PRK09967.1"/>
    <property type="match status" value="1"/>
</dbReference>
<dbReference type="InterPro" id="IPR006665">
    <property type="entry name" value="OmpA-like"/>
</dbReference>
<dbReference type="GeneID" id="30320824"/>
<protein>
    <submittedName>
        <fullName evidence="4">Outer membrane protein ArfA</fullName>
    </submittedName>
</protein>
<gene>
    <name evidence="4" type="primary">arfA_1</name>
    <name evidence="4" type="ORF">NCTC13193_00776</name>
</gene>
<evidence type="ECO:0000256" key="1">
    <source>
        <dbReference type="ARBA" id="ARBA00004442"/>
    </source>
</evidence>
<reference evidence="4 5" key="1">
    <citation type="submission" date="2018-12" db="EMBL/GenBank/DDBJ databases">
        <authorList>
            <consortium name="Pathogen Informatics"/>
        </authorList>
    </citation>
    <scope>NUCLEOTIDE SEQUENCE [LARGE SCALE GENOMIC DNA]</scope>
    <source>
        <strain evidence="4 5">NCTC13193</strain>
    </source>
</reference>
<dbReference type="PANTHER" id="PTHR30329:SF17">
    <property type="entry name" value="LIPOPROTEIN YFIB-RELATED"/>
    <property type="match status" value="1"/>
</dbReference>
<dbReference type="EMBL" id="LR134492">
    <property type="protein sequence ID" value="VEI63453.1"/>
    <property type="molecule type" value="Genomic_DNA"/>
</dbReference>
<accession>A0A0F7HAL4</accession>
<dbReference type="PROSITE" id="PS51257">
    <property type="entry name" value="PROKAR_LIPOPROTEIN"/>
    <property type="match status" value="1"/>
</dbReference>
<dbReference type="Pfam" id="PF00691">
    <property type="entry name" value="OmpA"/>
    <property type="match status" value="1"/>
</dbReference>
<evidence type="ECO:0000313" key="4">
    <source>
        <dbReference type="EMBL" id="VEI63453.1"/>
    </source>
</evidence>
<keyword evidence="2" id="KW-0472">Membrane</keyword>
<evidence type="ECO:0000313" key="5">
    <source>
        <dbReference type="Proteomes" id="UP000270487"/>
    </source>
</evidence>
<organism evidence="4 5">
    <name type="scientific">Serratia fonticola</name>
    <dbReference type="NCBI Taxonomy" id="47917"/>
    <lineage>
        <taxon>Bacteria</taxon>
        <taxon>Pseudomonadati</taxon>
        <taxon>Pseudomonadota</taxon>
        <taxon>Gammaproteobacteria</taxon>
        <taxon>Enterobacterales</taxon>
        <taxon>Yersiniaceae</taxon>
        <taxon>Serratia</taxon>
    </lineage>
</organism>
<dbReference type="PANTHER" id="PTHR30329">
    <property type="entry name" value="STATOR ELEMENT OF FLAGELLAR MOTOR COMPLEX"/>
    <property type="match status" value="1"/>
</dbReference>